<reference evidence="3 4" key="1">
    <citation type="submission" date="2011-05" db="EMBL/GenBank/DDBJ databases">
        <authorList>
            <person name="Muzny D."/>
            <person name="Qin X."/>
            <person name="Deng J."/>
            <person name="Jiang H."/>
            <person name="Liu Y."/>
            <person name="Qu J."/>
            <person name="Song X.-Z."/>
            <person name="Zhang L."/>
            <person name="Thornton R."/>
            <person name="Coyle M."/>
            <person name="Francisco L."/>
            <person name="Jackson L."/>
            <person name="Javaid M."/>
            <person name="Korchina V."/>
            <person name="Kovar C."/>
            <person name="Mata R."/>
            <person name="Mathew T."/>
            <person name="Ngo R."/>
            <person name="Nguyen L."/>
            <person name="Nguyen N."/>
            <person name="Okwuonu G."/>
            <person name="Ongeri F."/>
            <person name="Pham C."/>
            <person name="Simmons D."/>
            <person name="Wilczek-Boney K."/>
            <person name="Hale W."/>
            <person name="Jakkamsetti A."/>
            <person name="Pham P."/>
            <person name="Ruth R."/>
            <person name="San Lucas F."/>
            <person name="Warren J."/>
            <person name="Zhang J."/>
            <person name="Zhao Z."/>
            <person name="Zhou C."/>
            <person name="Zhu D."/>
            <person name="Lee S."/>
            <person name="Bess C."/>
            <person name="Blankenburg K."/>
            <person name="Forbes L."/>
            <person name="Fu Q."/>
            <person name="Gubbala S."/>
            <person name="Hirani K."/>
            <person name="Jayaseelan J.C."/>
            <person name="Lara F."/>
            <person name="Munidasa M."/>
            <person name="Palculict T."/>
            <person name="Patil S."/>
            <person name="Pu L.-L."/>
            <person name="Saada N."/>
            <person name="Tang L."/>
            <person name="Weissenberger G."/>
            <person name="Zhu Y."/>
            <person name="Hemphill L."/>
            <person name="Shang Y."/>
            <person name="Youmans B."/>
            <person name="Ayvaz T."/>
            <person name="Ross M."/>
            <person name="Santibanez J."/>
            <person name="Aqrawi P."/>
            <person name="Gross S."/>
            <person name="Joshi V."/>
            <person name="Fowler G."/>
            <person name="Nazareth L."/>
            <person name="Reid J."/>
            <person name="Worley K."/>
            <person name="Petrosino J."/>
            <person name="Highlander S."/>
            <person name="Gibbs R."/>
        </authorList>
    </citation>
    <scope>NUCLEOTIDE SEQUENCE [LARGE SCALE GENOMIC DNA]</scope>
    <source>
        <strain evidence="3 4">871</strain>
    </source>
</reference>
<evidence type="ECO:0000256" key="2">
    <source>
        <dbReference type="SAM" id="SignalP"/>
    </source>
</evidence>
<proteinExistence type="predicted"/>
<keyword evidence="2" id="KW-0732">Signal</keyword>
<dbReference type="OrthoDB" id="6058260at2"/>
<dbReference type="PROSITE" id="PS51257">
    <property type="entry name" value="PROKAR_LIPOPROTEIN"/>
    <property type="match status" value="1"/>
</dbReference>
<evidence type="ECO:0000313" key="3">
    <source>
        <dbReference type="EMBL" id="EGY51685.1"/>
    </source>
</evidence>
<name>G4CKK9_9NEIS</name>
<dbReference type="Proteomes" id="UP000003019">
    <property type="component" value="Unassembled WGS sequence"/>
</dbReference>
<evidence type="ECO:0000256" key="1">
    <source>
        <dbReference type="SAM" id="MobiDB-lite"/>
    </source>
</evidence>
<dbReference type="STRING" id="1032488.HMPREF9371_2149"/>
<evidence type="ECO:0008006" key="5">
    <source>
        <dbReference type="Google" id="ProtNLM"/>
    </source>
</evidence>
<dbReference type="HOGENOM" id="CLU_163907_0_0_4"/>
<sequence length="120" mass="13135">MSARFLHTVLVLGLTLGAAACATSSNKTGPAPKPQTQQADGSSIERAVVIREDDTRRGIAAENRWIQTNLPGCRKTGQALLQHNGGIYDQIRLRCANGQTRAVYFDIRHFFGKIDGRPLM</sequence>
<dbReference type="AlphaFoldDB" id="G4CKK9"/>
<dbReference type="RefSeq" id="WP_009119835.1">
    <property type="nucleotide sequence ID" value="NZ_JH164926.1"/>
</dbReference>
<evidence type="ECO:0000313" key="4">
    <source>
        <dbReference type="Proteomes" id="UP000003019"/>
    </source>
</evidence>
<gene>
    <name evidence="3" type="ORF">HMPREF9371_2149</name>
</gene>
<comment type="caution">
    <text evidence="3">The sequence shown here is derived from an EMBL/GenBank/DDBJ whole genome shotgun (WGS) entry which is preliminary data.</text>
</comment>
<feature type="signal peptide" evidence="2">
    <location>
        <begin position="1"/>
        <end position="20"/>
    </location>
</feature>
<dbReference type="EMBL" id="AGAY01000073">
    <property type="protein sequence ID" value="EGY51685.1"/>
    <property type="molecule type" value="Genomic_DNA"/>
</dbReference>
<feature type="compositionally biased region" description="Polar residues" evidence="1">
    <location>
        <begin position="24"/>
        <end position="41"/>
    </location>
</feature>
<keyword evidence="4" id="KW-1185">Reference proteome</keyword>
<accession>G4CKK9</accession>
<dbReference type="PATRIC" id="fig|1032488.3.peg.2032"/>
<organism evidence="3 4">
    <name type="scientific">Neisseria shayeganii 871</name>
    <dbReference type="NCBI Taxonomy" id="1032488"/>
    <lineage>
        <taxon>Bacteria</taxon>
        <taxon>Pseudomonadati</taxon>
        <taxon>Pseudomonadota</taxon>
        <taxon>Betaproteobacteria</taxon>
        <taxon>Neisseriales</taxon>
        <taxon>Neisseriaceae</taxon>
        <taxon>Neisseria</taxon>
    </lineage>
</organism>
<feature type="region of interest" description="Disordered" evidence="1">
    <location>
        <begin position="23"/>
        <end position="43"/>
    </location>
</feature>
<feature type="chain" id="PRO_5003461977" description="Lipoprotein" evidence="2">
    <location>
        <begin position="21"/>
        <end position="120"/>
    </location>
</feature>
<protein>
    <recommendedName>
        <fullName evidence="5">Lipoprotein</fullName>
    </recommendedName>
</protein>